<dbReference type="InterPro" id="IPR022637">
    <property type="entry name" value="DNA_polIII_beta_cen"/>
</dbReference>
<evidence type="ECO:0000259" key="12">
    <source>
        <dbReference type="Pfam" id="PF00712"/>
    </source>
</evidence>
<evidence type="ECO:0000256" key="10">
    <source>
        <dbReference type="ARBA" id="ARBA00023125"/>
    </source>
</evidence>
<keyword evidence="9 11" id="KW-0239">DNA-directed DNA polymerase</keyword>
<evidence type="ECO:0000256" key="1">
    <source>
        <dbReference type="ARBA" id="ARBA00002266"/>
    </source>
</evidence>
<evidence type="ECO:0000256" key="2">
    <source>
        <dbReference type="ARBA" id="ARBA00004496"/>
    </source>
</evidence>
<keyword evidence="16" id="KW-1185">Reference proteome</keyword>
<evidence type="ECO:0000256" key="9">
    <source>
        <dbReference type="ARBA" id="ARBA00022932"/>
    </source>
</evidence>
<keyword evidence="6 11" id="KW-0808">Transferase</keyword>
<dbReference type="Pfam" id="PF02768">
    <property type="entry name" value="DNA_pol3_beta_3"/>
    <property type="match status" value="1"/>
</dbReference>
<feature type="domain" description="DNA polymerase III beta sliding clamp central" evidence="13">
    <location>
        <begin position="132"/>
        <end position="246"/>
    </location>
</feature>
<evidence type="ECO:0000313" key="15">
    <source>
        <dbReference type="EMBL" id="MDC9032046.1"/>
    </source>
</evidence>
<feature type="domain" description="DNA polymerase III beta sliding clamp N-terminal" evidence="12">
    <location>
        <begin position="1"/>
        <end position="121"/>
    </location>
</feature>
<keyword evidence="5 11" id="KW-0963">Cytoplasm</keyword>
<dbReference type="InterPro" id="IPR022634">
    <property type="entry name" value="DNA_polIII_beta_N"/>
</dbReference>
<dbReference type="Pfam" id="PF00712">
    <property type="entry name" value="DNA_pol3_beta"/>
    <property type="match status" value="1"/>
</dbReference>
<evidence type="ECO:0000256" key="5">
    <source>
        <dbReference type="ARBA" id="ARBA00022490"/>
    </source>
</evidence>
<dbReference type="CDD" id="cd00140">
    <property type="entry name" value="beta_clamp"/>
    <property type="match status" value="1"/>
</dbReference>
<feature type="domain" description="DNA polymerase III beta sliding clamp C-terminal" evidence="14">
    <location>
        <begin position="261"/>
        <end position="375"/>
    </location>
</feature>
<dbReference type="EMBL" id="JANHJP010000004">
    <property type="protein sequence ID" value="MDC9032046.1"/>
    <property type="molecule type" value="Genomic_DNA"/>
</dbReference>
<evidence type="ECO:0000313" key="16">
    <source>
        <dbReference type="Proteomes" id="UP001221763"/>
    </source>
</evidence>
<dbReference type="InterPro" id="IPR022635">
    <property type="entry name" value="DNA_polIII_beta_C"/>
</dbReference>
<keyword evidence="7 11" id="KW-0548">Nucleotidyltransferase</keyword>
<sequence length="378" mass="44847">MNFEIKKEVFLHYLLQIQKILPQKTFFPMYYCIKMDLKQNVLFLEVNNDHIVVKIKIEDESLKVQEEGVLVVLGKNFVDIIKKIDYSFIKIISVEDKFLILKTDTSQYKLKIMDLNSYPLINFDFDYQNFFQIKTELFKKIIKETSIISSKDKQKNVLTGVNLIYESPFLTVIATDSFRLAQKKLELNIDYHDFNIIIPGKSLEELIKLLEQKKDDIVQISITKQKFFLQTNSLFFQSSLLEGNYPRFPSIKKENLVHFFKLNRNNLIKVLDRVSLFLPKEKNFIDNVVEFKISSNNKLEISSDSEEIGNALEEFEILEFSFVDEIRTFFNVKYLEEILKIFSSETITFFFENPSKPFLIMCEEDETILYLIFPFYFK</sequence>
<dbReference type="Pfam" id="PF02767">
    <property type="entry name" value="DNA_pol3_beta_2"/>
    <property type="match status" value="1"/>
</dbReference>
<comment type="subunit">
    <text evidence="4">Forms a ring-shaped head-to-tail homodimer around DNA which binds and tethers DNA polymerases and other proteins to the DNA. The DNA replisome complex has a single clamp-loading complex (3 tau and 1 each of delta, delta', psi and chi subunits) which binds 3 Pol III cores (1 core on the leading strand and 2 on the lagging strand) each with a beta sliding clamp dimer. Additional proteins in the replisome are other copies of gamma, psi and chi, Ssb, DNA helicase and RNA primase.</text>
</comment>
<keyword evidence="10" id="KW-0238">DNA-binding</keyword>
<dbReference type="InterPro" id="IPR001001">
    <property type="entry name" value="DNA_polIII_beta"/>
</dbReference>
<dbReference type="Gene3D" id="3.10.150.10">
    <property type="entry name" value="DNA Polymerase III, subunit A, domain 2"/>
    <property type="match status" value="1"/>
</dbReference>
<organism evidence="15 16">
    <name type="scientific">Columbia Basin potato purple top phytoplasma</name>
    <dbReference type="NCBI Taxonomy" id="307134"/>
    <lineage>
        <taxon>Bacteria</taxon>
        <taxon>Bacillati</taxon>
        <taxon>Mycoplasmatota</taxon>
        <taxon>Mollicutes</taxon>
        <taxon>Acholeplasmatales</taxon>
        <taxon>Acholeplasmataceae</taxon>
        <taxon>Candidatus Phytoplasma</taxon>
        <taxon>16SrVI (Clover proliferation group)</taxon>
    </lineage>
</organism>
<gene>
    <name evidence="15" type="ORF">M8044_000267</name>
</gene>
<dbReference type="SUPFAM" id="SSF55979">
    <property type="entry name" value="DNA clamp"/>
    <property type="match status" value="3"/>
</dbReference>
<dbReference type="Proteomes" id="UP001221763">
    <property type="component" value="Unassembled WGS sequence"/>
</dbReference>
<evidence type="ECO:0000259" key="14">
    <source>
        <dbReference type="Pfam" id="PF02768"/>
    </source>
</evidence>
<proteinExistence type="inferred from homology"/>
<accession>A0ABT5L9U7</accession>
<dbReference type="InterPro" id="IPR046938">
    <property type="entry name" value="DNA_clamp_sf"/>
</dbReference>
<evidence type="ECO:0000256" key="11">
    <source>
        <dbReference type="PIRNR" id="PIRNR000804"/>
    </source>
</evidence>
<dbReference type="SMART" id="SM00480">
    <property type="entry name" value="POL3Bc"/>
    <property type="match status" value="1"/>
</dbReference>
<dbReference type="NCBIfam" id="TIGR00663">
    <property type="entry name" value="dnan"/>
    <property type="match status" value="1"/>
</dbReference>
<keyword evidence="8 11" id="KW-0235">DNA replication</keyword>
<comment type="similarity">
    <text evidence="3 11">Belongs to the beta sliding clamp family.</text>
</comment>
<evidence type="ECO:0000256" key="4">
    <source>
        <dbReference type="ARBA" id="ARBA00011400"/>
    </source>
</evidence>
<dbReference type="PANTHER" id="PTHR30478:SF0">
    <property type="entry name" value="BETA SLIDING CLAMP"/>
    <property type="match status" value="1"/>
</dbReference>
<dbReference type="PANTHER" id="PTHR30478">
    <property type="entry name" value="DNA POLYMERASE III SUBUNIT BETA"/>
    <property type="match status" value="1"/>
</dbReference>
<dbReference type="PIRSF" id="PIRSF000804">
    <property type="entry name" value="DNA_pol_III_b"/>
    <property type="match status" value="1"/>
</dbReference>
<evidence type="ECO:0000256" key="7">
    <source>
        <dbReference type="ARBA" id="ARBA00022695"/>
    </source>
</evidence>
<evidence type="ECO:0000256" key="3">
    <source>
        <dbReference type="ARBA" id="ARBA00010752"/>
    </source>
</evidence>
<evidence type="ECO:0000259" key="13">
    <source>
        <dbReference type="Pfam" id="PF02767"/>
    </source>
</evidence>
<comment type="subcellular location">
    <subcellularLocation>
        <location evidence="2 11">Cytoplasm</location>
    </subcellularLocation>
</comment>
<comment type="function">
    <text evidence="1 11">Confers DNA tethering and processivity to DNA polymerases and other proteins. Acts as a clamp, forming a ring around DNA (a reaction catalyzed by the clamp-loading complex) which diffuses in an ATP-independent manner freely and bidirectionally along dsDNA. Initially characterized for its ability to contact the catalytic subunit of DNA polymerase III (Pol III), a complex, multichain enzyme responsible for most of the replicative synthesis in bacteria; Pol III exhibits 3'-5' exonuclease proofreading activity. The beta chain is required for initiation of replication as well as for processivity of DNA replication.</text>
</comment>
<reference evidence="15 16" key="1">
    <citation type="journal article" date="2023" name="Plant">
        <title>Draft Genome Sequence Resource of CBPPT1, a 'Candidatus Phytoplasma trifolii'-Related Strain Associated with Potato Purple Top Disease in the Columbia Basin, U.S.A.</title>
        <authorList>
            <person name="Wei W."/>
            <person name="Shao J."/>
            <person name="Bottner-Parker K.D."/>
            <person name="Zhao Y."/>
        </authorList>
    </citation>
    <scope>NUCLEOTIDE SEQUENCE [LARGE SCALE GENOMIC DNA]</scope>
    <source>
        <strain evidence="15 16">CBPPT1</strain>
    </source>
</reference>
<evidence type="ECO:0000256" key="6">
    <source>
        <dbReference type="ARBA" id="ARBA00022679"/>
    </source>
</evidence>
<dbReference type="Gene3D" id="3.70.10.10">
    <property type="match status" value="1"/>
</dbReference>
<comment type="caution">
    <text evidence="15">The sequence shown here is derived from an EMBL/GenBank/DDBJ whole genome shotgun (WGS) entry which is preliminary data.</text>
</comment>
<protein>
    <recommendedName>
        <fullName evidence="11">Beta sliding clamp</fullName>
    </recommendedName>
</protein>
<name>A0ABT5L9U7_9MOLU</name>
<dbReference type="RefSeq" id="WP_273585263.1">
    <property type="nucleotide sequence ID" value="NZ_JANHJP010000004.1"/>
</dbReference>
<evidence type="ECO:0000256" key="8">
    <source>
        <dbReference type="ARBA" id="ARBA00022705"/>
    </source>
</evidence>